<accession>A0A098BQR0</accession>
<organism evidence="1 2">
    <name type="scientific">Rhodococcus ruber</name>
    <dbReference type="NCBI Taxonomy" id="1830"/>
    <lineage>
        <taxon>Bacteria</taxon>
        <taxon>Bacillati</taxon>
        <taxon>Actinomycetota</taxon>
        <taxon>Actinomycetes</taxon>
        <taxon>Mycobacteriales</taxon>
        <taxon>Nocardiaceae</taxon>
        <taxon>Rhodococcus</taxon>
    </lineage>
</organism>
<evidence type="ECO:0000313" key="1">
    <source>
        <dbReference type="EMBL" id="CDZ91038.1"/>
    </source>
</evidence>
<sequence length="155" mass="16390">MHSELTLSELTLSDLTILSGLDVLDHLDREVTVPVTGGLQAQGDLIVIPYPVVGAAVERTPWARSLRVPRSGVELLRSAAGGNPHSLVADEGTCTWTTAVRDTMGLALGIVETTGTAYLLHPEHGATGIAPGCYVIRRQREHGAGRYGSARLVAD</sequence>
<dbReference type="EMBL" id="CCSD01000093">
    <property type="protein sequence ID" value="CDZ91038.1"/>
    <property type="molecule type" value="Genomic_DNA"/>
</dbReference>
<dbReference type="RefSeq" id="WP_040274224.1">
    <property type="nucleotide sequence ID" value="NZ_JABFDS010000003.1"/>
</dbReference>
<dbReference type="eggNOG" id="ENOG5033K3M">
    <property type="taxonomic scope" value="Bacteria"/>
</dbReference>
<dbReference type="OrthoDB" id="3377664at2"/>
<gene>
    <name evidence="1" type="ORF">RHRU231_790012</name>
</gene>
<proteinExistence type="predicted"/>
<evidence type="ECO:0000313" key="2">
    <source>
        <dbReference type="Proteomes" id="UP000042997"/>
    </source>
</evidence>
<dbReference type="AlphaFoldDB" id="A0A098BQR0"/>
<dbReference type="Proteomes" id="UP000042997">
    <property type="component" value="Unassembled WGS sequence"/>
</dbReference>
<name>A0A098BQR0_9NOCA</name>
<protein>
    <submittedName>
        <fullName evidence="1">Uncharacterized protein</fullName>
    </submittedName>
</protein>
<reference evidence="1 2" key="1">
    <citation type="journal article" date="2014" name="Genome Announc.">
        <title>Draft Genome Sequence of Propane- and Butane-Oxidizing Actinobacterium Rhodococcus ruber IEGM 231.</title>
        <authorList>
            <person name="Ivshina I.B."/>
            <person name="Kuyukina M.S."/>
            <person name="Krivoruchko A.V."/>
            <person name="Barbe V."/>
            <person name="Fischer C."/>
        </authorList>
    </citation>
    <scope>NUCLEOTIDE SEQUENCE [LARGE SCALE GENOMIC DNA]</scope>
</reference>